<protein>
    <recommendedName>
        <fullName evidence="1">DUF2268 domain-containing protein</fullName>
    </recommendedName>
</protein>
<dbReference type="Pfam" id="PF10026">
    <property type="entry name" value="DUF2268"/>
    <property type="match status" value="1"/>
</dbReference>
<dbReference type="EMBL" id="UXAU01000015">
    <property type="protein sequence ID" value="VDC22424.1"/>
    <property type="molecule type" value="Genomic_DNA"/>
</dbReference>
<evidence type="ECO:0000259" key="1">
    <source>
        <dbReference type="Pfam" id="PF10026"/>
    </source>
</evidence>
<gene>
    <name evidence="2" type="ORF">PSET11_00949</name>
</gene>
<feature type="domain" description="DUF2268" evidence="1">
    <location>
        <begin position="86"/>
        <end position="286"/>
    </location>
</feature>
<dbReference type="InterPro" id="IPR018728">
    <property type="entry name" value="DUF2268"/>
</dbReference>
<dbReference type="Proteomes" id="UP000280861">
    <property type="component" value="Unassembled WGS sequence"/>
</dbReference>
<accession>A0A3P5X576</accession>
<proteinExistence type="predicted"/>
<organism evidence="2 3">
    <name type="scientific">Arthrobacter ulcerisalmonis</name>
    <dbReference type="NCBI Taxonomy" id="2483813"/>
    <lineage>
        <taxon>Bacteria</taxon>
        <taxon>Bacillati</taxon>
        <taxon>Actinomycetota</taxon>
        <taxon>Actinomycetes</taxon>
        <taxon>Micrococcales</taxon>
        <taxon>Micrococcaceae</taxon>
        <taxon>Arthrobacter</taxon>
    </lineage>
</organism>
<dbReference type="OrthoDB" id="3172031at2"/>
<evidence type="ECO:0000313" key="3">
    <source>
        <dbReference type="Proteomes" id="UP000280861"/>
    </source>
</evidence>
<sequence>MTISILETKDGIEALLKASEAERPEALRSVLTPTKGMFKYFPGEVDLLMMHSMGFGFPIDLPSEETQQALDLLSDADAWGRVETAMSEAVEQQLAATPGIDVPDIKVLIMLGNPNDEYFMGPLRGFSGNGSATGYISLTLWPTEENLNRIEGAAVHELNHNLRYAPGGVIWDPAQVAVGEQIISEGLADAFARQLYGPAGYTPIGLPHLQNDGVFEKVVTGLQVRGMQNFTAWVHGDESARRFGCDPVGLPTGAGYAAGNRLVDAYLETVGTTAAHALHTPSQEIINVALGVAG</sequence>
<dbReference type="RefSeq" id="WP_124090948.1">
    <property type="nucleotide sequence ID" value="NZ_CBCRYA010000025.1"/>
</dbReference>
<dbReference type="AlphaFoldDB" id="A0A3P5X576"/>
<keyword evidence="3" id="KW-1185">Reference proteome</keyword>
<name>A0A3P5X576_9MICC</name>
<reference evidence="2 3" key="1">
    <citation type="submission" date="2018-11" db="EMBL/GenBank/DDBJ databases">
        <authorList>
            <person name="Criscuolo A."/>
        </authorList>
    </citation>
    <scope>NUCLEOTIDE SEQUENCE [LARGE SCALE GENOMIC DNA]</scope>
    <source>
        <strain evidence="2">AT11b</strain>
    </source>
</reference>
<evidence type="ECO:0000313" key="2">
    <source>
        <dbReference type="EMBL" id="VDC22424.1"/>
    </source>
</evidence>